<dbReference type="InterPro" id="IPR002083">
    <property type="entry name" value="MATH/TRAF_dom"/>
</dbReference>
<dbReference type="AlphaFoldDB" id="A0A7F5RA47"/>
<dbReference type="KEGG" id="apln:112903899"/>
<dbReference type="OrthoDB" id="6475149at2759"/>
<protein>
    <submittedName>
        <fullName evidence="2">Uncharacterized protein LOC112903899</fullName>
    </submittedName>
</protein>
<dbReference type="GeneID" id="112903899"/>
<dbReference type="Proteomes" id="UP000192223">
    <property type="component" value="Unplaced"/>
</dbReference>
<accession>A0A7F5RA47</accession>
<proteinExistence type="predicted"/>
<keyword evidence="1" id="KW-1185">Reference proteome</keyword>
<organism evidence="1 2">
    <name type="scientific">Agrilus planipennis</name>
    <name type="common">Emerald ash borer</name>
    <name type="synonym">Agrilus marcopoli</name>
    <dbReference type="NCBI Taxonomy" id="224129"/>
    <lineage>
        <taxon>Eukaryota</taxon>
        <taxon>Metazoa</taxon>
        <taxon>Ecdysozoa</taxon>
        <taxon>Arthropoda</taxon>
        <taxon>Hexapoda</taxon>
        <taxon>Insecta</taxon>
        <taxon>Pterygota</taxon>
        <taxon>Neoptera</taxon>
        <taxon>Endopterygota</taxon>
        <taxon>Coleoptera</taxon>
        <taxon>Polyphaga</taxon>
        <taxon>Elateriformia</taxon>
        <taxon>Buprestoidea</taxon>
        <taxon>Buprestidae</taxon>
        <taxon>Agrilinae</taxon>
        <taxon>Agrilus</taxon>
    </lineage>
</organism>
<dbReference type="Gene3D" id="2.60.210.10">
    <property type="entry name" value="Apoptosis, Tumor Necrosis Factor Receptor Associated Protein 2, Chain A"/>
    <property type="match status" value="1"/>
</dbReference>
<evidence type="ECO:0000313" key="1">
    <source>
        <dbReference type="Proteomes" id="UP000192223"/>
    </source>
</evidence>
<dbReference type="SUPFAM" id="SSF49599">
    <property type="entry name" value="TRAF domain-like"/>
    <property type="match status" value="1"/>
</dbReference>
<name>A0A7F5RA47_AGRPL</name>
<dbReference type="InterPro" id="IPR008974">
    <property type="entry name" value="TRAF-like"/>
</dbReference>
<reference evidence="2" key="1">
    <citation type="submission" date="2025-08" db="UniProtKB">
        <authorList>
            <consortium name="RefSeq"/>
        </authorList>
    </citation>
    <scope>IDENTIFICATION</scope>
    <source>
        <tissue evidence="2">Entire body</tissue>
    </source>
</reference>
<sequence length="276" mass="32058">MVSHAHSVSFPDTKPAEEKQHAICRITSDLVNATANATLTRKLEGVCTSDELHIKLNALEENLTRLITNLQTALYGDGASYEKMHKNLYPKRESRDYEYYIYNALNPMSLDRRVQGSQTNLYREGSSLGVRNFDSQDKDVRELEASKFNLTFQDSNMGLSFVYFWRIDGINETLNSYENVIFSSSFHLYGHELFIKLFPNHFGTKYIAFELVQSIPRKHRFSILNFKNYQKDLSSQILLDRHNYATTYRVSHKKILNGDYIKNGSLFVKLTIFIDY</sequence>
<dbReference type="CDD" id="cd00121">
    <property type="entry name" value="MATH"/>
    <property type="match status" value="1"/>
</dbReference>
<gene>
    <name evidence="2" type="primary">LOC112903899</name>
</gene>
<evidence type="ECO:0000313" key="2">
    <source>
        <dbReference type="RefSeq" id="XP_025832825.1"/>
    </source>
</evidence>
<dbReference type="RefSeq" id="XP_025832825.1">
    <property type="nucleotide sequence ID" value="XM_025977040.1"/>
</dbReference>
<dbReference type="InParanoid" id="A0A7F5RA47"/>